<keyword evidence="9" id="KW-1185">Reference proteome</keyword>
<dbReference type="InterPro" id="IPR009057">
    <property type="entry name" value="Homeodomain-like_sf"/>
</dbReference>
<evidence type="ECO:0000313" key="9">
    <source>
        <dbReference type="Proteomes" id="UP000436088"/>
    </source>
</evidence>
<dbReference type="PANTHER" id="PTHR47994:SF5">
    <property type="entry name" value="F14D16.11-RELATED"/>
    <property type="match status" value="1"/>
</dbReference>
<dbReference type="PANTHER" id="PTHR47994">
    <property type="entry name" value="F14D16.11-RELATED"/>
    <property type="match status" value="1"/>
</dbReference>
<sequence>MGRLPCCSDDSNVKKGPWTPEEDEKLMNFINKHGHGNWKTLSKQAGMWKELQAEISTYLPGRTDNEIKNYWNTHIRKKLLNMGLDPNTHKSRTDINHLLNLSQLICATQLSNLMNPLNGTALKVQADVAKVQLLHNLVQTLSTKDLSIITAGLMGSRNSFPFEGLTNGACSLCAPVPQTSKVRVPCPIYQVNNIKWKTTPTPITARPCHRTLPSSWHGRS</sequence>
<dbReference type="Pfam" id="PF00249">
    <property type="entry name" value="Myb_DNA-binding"/>
    <property type="match status" value="2"/>
</dbReference>
<name>A0A6A2Y7F0_HIBSY</name>
<comment type="subcellular location">
    <subcellularLocation>
        <location evidence="1">Nucleus</location>
    </subcellularLocation>
</comment>
<keyword evidence="3" id="KW-0238">DNA-binding</keyword>
<gene>
    <name evidence="8" type="ORF">F3Y22_tig00111506pilonHSYRG00180</name>
</gene>
<dbReference type="AlphaFoldDB" id="A0A6A2Y7F0"/>
<dbReference type="InterPro" id="IPR001005">
    <property type="entry name" value="SANT/Myb"/>
</dbReference>
<protein>
    <submittedName>
        <fullName evidence="8">Myb domain protein 39</fullName>
    </submittedName>
</protein>
<dbReference type="PROSITE" id="PS51294">
    <property type="entry name" value="HTH_MYB"/>
    <property type="match status" value="1"/>
</dbReference>
<feature type="domain" description="HTH myb-type" evidence="7">
    <location>
        <begin position="10"/>
        <end position="79"/>
    </location>
</feature>
<evidence type="ECO:0000256" key="2">
    <source>
        <dbReference type="ARBA" id="ARBA00022737"/>
    </source>
</evidence>
<dbReference type="CDD" id="cd00167">
    <property type="entry name" value="SANT"/>
    <property type="match status" value="1"/>
</dbReference>
<dbReference type="Proteomes" id="UP000436088">
    <property type="component" value="Unassembled WGS sequence"/>
</dbReference>
<keyword evidence="4" id="KW-0539">Nucleus</keyword>
<dbReference type="EMBL" id="VEPZ02001358">
    <property type="protein sequence ID" value="KAE8677545.1"/>
    <property type="molecule type" value="Genomic_DNA"/>
</dbReference>
<dbReference type="GO" id="GO:0005634">
    <property type="term" value="C:nucleus"/>
    <property type="evidence" value="ECO:0007669"/>
    <property type="project" value="UniProtKB-SubCell"/>
</dbReference>
<proteinExistence type="predicted"/>
<dbReference type="PROSITE" id="PS50090">
    <property type="entry name" value="MYB_LIKE"/>
    <property type="match status" value="1"/>
</dbReference>
<evidence type="ECO:0000256" key="1">
    <source>
        <dbReference type="ARBA" id="ARBA00004123"/>
    </source>
</evidence>
<feature type="region of interest" description="Disordered" evidence="5">
    <location>
        <begin position="1"/>
        <end position="20"/>
    </location>
</feature>
<dbReference type="InterPro" id="IPR015495">
    <property type="entry name" value="Myb_TF_plants"/>
</dbReference>
<dbReference type="SUPFAM" id="SSF46689">
    <property type="entry name" value="Homeodomain-like"/>
    <property type="match status" value="1"/>
</dbReference>
<comment type="caution">
    <text evidence="8">The sequence shown here is derived from an EMBL/GenBank/DDBJ whole genome shotgun (WGS) entry which is preliminary data.</text>
</comment>
<organism evidence="8 9">
    <name type="scientific">Hibiscus syriacus</name>
    <name type="common">Rose of Sharon</name>
    <dbReference type="NCBI Taxonomy" id="106335"/>
    <lineage>
        <taxon>Eukaryota</taxon>
        <taxon>Viridiplantae</taxon>
        <taxon>Streptophyta</taxon>
        <taxon>Embryophyta</taxon>
        <taxon>Tracheophyta</taxon>
        <taxon>Spermatophyta</taxon>
        <taxon>Magnoliopsida</taxon>
        <taxon>eudicotyledons</taxon>
        <taxon>Gunneridae</taxon>
        <taxon>Pentapetalae</taxon>
        <taxon>rosids</taxon>
        <taxon>malvids</taxon>
        <taxon>Malvales</taxon>
        <taxon>Malvaceae</taxon>
        <taxon>Malvoideae</taxon>
        <taxon>Hibiscus</taxon>
    </lineage>
</organism>
<feature type="domain" description="Myb-like" evidence="6">
    <location>
        <begin position="10"/>
        <end position="75"/>
    </location>
</feature>
<dbReference type="InterPro" id="IPR017930">
    <property type="entry name" value="Myb_dom"/>
</dbReference>
<dbReference type="SMART" id="SM00717">
    <property type="entry name" value="SANT"/>
    <property type="match status" value="1"/>
</dbReference>
<evidence type="ECO:0000259" key="7">
    <source>
        <dbReference type="PROSITE" id="PS51294"/>
    </source>
</evidence>
<keyword evidence="2" id="KW-0677">Repeat</keyword>
<evidence type="ECO:0000256" key="5">
    <source>
        <dbReference type="SAM" id="MobiDB-lite"/>
    </source>
</evidence>
<dbReference type="GO" id="GO:0003677">
    <property type="term" value="F:DNA binding"/>
    <property type="evidence" value="ECO:0007669"/>
    <property type="project" value="UniProtKB-KW"/>
</dbReference>
<accession>A0A6A2Y7F0</accession>
<dbReference type="Gene3D" id="1.10.10.60">
    <property type="entry name" value="Homeodomain-like"/>
    <property type="match status" value="1"/>
</dbReference>
<evidence type="ECO:0000259" key="6">
    <source>
        <dbReference type="PROSITE" id="PS50090"/>
    </source>
</evidence>
<evidence type="ECO:0000256" key="4">
    <source>
        <dbReference type="ARBA" id="ARBA00023242"/>
    </source>
</evidence>
<evidence type="ECO:0000313" key="8">
    <source>
        <dbReference type="EMBL" id="KAE8677545.1"/>
    </source>
</evidence>
<reference evidence="8" key="1">
    <citation type="submission" date="2019-09" db="EMBL/GenBank/DDBJ databases">
        <title>Draft genome information of white flower Hibiscus syriacus.</title>
        <authorList>
            <person name="Kim Y.-M."/>
        </authorList>
    </citation>
    <scope>NUCLEOTIDE SEQUENCE [LARGE SCALE GENOMIC DNA]</scope>
    <source>
        <strain evidence="8">YM2019G1</strain>
    </source>
</reference>
<evidence type="ECO:0000256" key="3">
    <source>
        <dbReference type="ARBA" id="ARBA00023125"/>
    </source>
</evidence>